<evidence type="ECO:0000313" key="1">
    <source>
        <dbReference type="EMBL" id="TCO40340.1"/>
    </source>
</evidence>
<organism evidence="1 2">
    <name type="scientific">Dokdonella fugitiva</name>
    <dbReference type="NCBI Taxonomy" id="328517"/>
    <lineage>
        <taxon>Bacteria</taxon>
        <taxon>Pseudomonadati</taxon>
        <taxon>Pseudomonadota</taxon>
        <taxon>Gammaproteobacteria</taxon>
        <taxon>Lysobacterales</taxon>
        <taxon>Rhodanobacteraceae</taxon>
        <taxon>Dokdonella</taxon>
    </lineage>
</organism>
<reference evidence="1 2" key="1">
    <citation type="journal article" date="2015" name="Stand. Genomic Sci.">
        <title>Genomic Encyclopedia of Bacterial and Archaeal Type Strains, Phase III: the genomes of soil and plant-associated and newly described type strains.</title>
        <authorList>
            <person name="Whitman W.B."/>
            <person name="Woyke T."/>
            <person name="Klenk H.P."/>
            <person name="Zhou Y."/>
            <person name="Lilburn T.G."/>
            <person name="Beck B.J."/>
            <person name="De Vos P."/>
            <person name="Vandamme P."/>
            <person name="Eisen J.A."/>
            <person name="Garrity G."/>
            <person name="Hugenholtz P."/>
            <person name="Kyrpides N.C."/>
        </authorList>
    </citation>
    <scope>NUCLEOTIDE SEQUENCE [LARGE SCALE GENOMIC DNA]</scope>
    <source>
        <strain evidence="1 2">A3</strain>
    </source>
</reference>
<evidence type="ECO:0008006" key="3">
    <source>
        <dbReference type="Google" id="ProtNLM"/>
    </source>
</evidence>
<dbReference type="PROSITE" id="PS51257">
    <property type="entry name" value="PROKAR_LIPOPROTEIN"/>
    <property type="match status" value="1"/>
</dbReference>
<proteinExistence type="predicted"/>
<accession>A0A4V2S2G2</accession>
<sequence>MQRGPGEVSVRPYLIVLSCLLSAACARQPDDEAIRAAITAGAASIEAHRAKDVLDLATDDFVGNDGVDRAGLANIVRAQLLGANTIGVRIGSVTVELHGERAVARFDADITDSSGRWIADRATTLHFETGWRREGRAWRCYNAKWSDDRS</sequence>
<dbReference type="AlphaFoldDB" id="A0A4V2S2G2"/>
<dbReference type="RefSeq" id="WP_182517554.1">
    <property type="nucleotide sequence ID" value="NZ_JACGXM010000003.1"/>
</dbReference>
<name>A0A4V2S2G2_9GAMM</name>
<protein>
    <recommendedName>
        <fullName evidence="3">Nuclear transport factor 2 family protein</fullName>
    </recommendedName>
</protein>
<dbReference type="Proteomes" id="UP000294862">
    <property type="component" value="Unassembled WGS sequence"/>
</dbReference>
<dbReference type="InterPro" id="IPR032710">
    <property type="entry name" value="NTF2-like_dom_sf"/>
</dbReference>
<comment type="caution">
    <text evidence="1">The sequence shown here is derived from an EMBL/GenBank/DDBJ whole genome shotgun (WGS) entry which is preliminary data.</text>
</comment>
<dbReference type="SUPFAM" id="SSF54427">
    <property type="entry name" value="NTF2-like"/>
    <property type="match status" value="1"/>
</dbReference>
<evidence type="ECO:0000313" key="2">
    <source>
        <dbReference type="Proteomes" id="UP000294862"/>
    </source>
</evidence>
<dbReference type="Gene3D" id="3.10.450.50">
    <property type="match status" value="1"/>
</dbReference>
<gene>
    <name evidence="1" type="ORF">EV148_105135</name>
</gene>
<dbReference type="EMBL" id="SLWQ01000005">
    <property type="protein sequence ID" value="TCO40340.1"/>
    <property type="molecule type" value="Genomic_DNA"/>
</dbReference>
<keyword evidence="2" id="KW-1185">Reference proteome</keyword>